<evidence type="ECO:0000313" key="1">
    <source>
        <dbReference type="EMBL" id="QRV17180.1"/>
    </source>
</evidence>
<dbReference type="KEGG" id="hsal:JMJ58_10040"/>
<accession>A0A8T8E6T5</accession>
<name>A0A8T8E6T5_9EURY</name>
<sequence length="101" mass="10722">MSMTDETPGYTVLIQAAIDREKDILGPADAVECADSVDGLVVDGDGTVVDVERDGRAVLGDLVGAYVATAGDVAAFLIARRLENMCDREEVDLPENLAKHM</sequence>
<dbReference type="EMBL" id="CP069188">
    <property type="protein sequence ID" value="QRV17180.1"/>
    <property type="molecule type" value="Genomic_DNA"/>
</dbReference>
<dbReference type="Proteomes" id="UP000637819">
    <property type="component" value="Chromosome"/>
</dbReference>
<reference evidence="1 2" key="1">
    <citation type="submission" date="2021-01" db="EMBL/GenBank/DDBJ databases">
        <title>Genome Sequence and Methylation Pattern of Haloterrigena salifodinae BOL5-1, An Extremely Halophilic Archaeon from a Bolivian Salt Mine.</title>
        <authorList>
            <person name="DasSarma P."/>
            <person name="Anton B.P."/>
            <person name="DasSarma S.L."/>
            <person name="von Ehrenheim H.A.L."/>
            <person name="Martinez F.L."/>
            <person name="Guzman D."/>
            <person name="Roberts R.J."/>
            <person name="DasSarma S."/>
        </authorList>
    </citation>
    <scope>NUCLEOTIDE SEQUENCE [LARGE SCALE GENOMIC DNA]</scope>
    <source>
        <strain evidence="1 2">BOL5-1</strain>
    </source>
</reference>
<proteinExistence type="predicted"/>
<organism evidence="1 2">
    <name type="scientific">Haloterrigena salifodinae</name>
    <dbReference type="NCBI Taxonomy" id="2675099"/>
    <lineage>
        <taxon>Archaea</taxon>
        <taxon>Methanobacteriati</taxon>
        <taxon>Methanobacteriota</taxon>
        <taxon>Stenosarchaea group</taxon>
        <taxon>Halobacteria</taxon>
        <taxon>Halobacteriales</taxon>
        <taxon>Natrialbaceae</taxon>
        <taxon>Haloterrigena</taxon>
    </lineage>
</organism>
<evidence type="ECO:0000313" key="2">
    <source>
        <dbReference type="Proteomes" id="UP000637819"/>
    </source>
</evidence>
<gene>
    <name evidence="1" type="ORF">JMJ58_10040</name>
</gene>
<keyword evidence="2" id="KW-1185">Reference proteome</keyword>
<dbReference type="AlphaFoldDB" id="A0A8T8E6T5"/>
<dbReference type="OrthoDB" id="186609at2157"/>
<protein>
    <submittedName>
        <fullName evidence="1">Uncharacterized protein</fullName>
    </submittedName>
</protein>